<gene>
    <name evidence="1" type="ORF">C4F49_17850</name>
</gene>
<dbReference type="AlphaFoldDB" id="A0A928V2P8"/>
<dbReference type="Proteomes" id="UP000616201">
    <property type="component" value="Unassembled WGS sequence"/>
</dbReference>
<dbReference type="InterPro" id="IPR043733">
    <property type="entry name" value="DUF5677"/>
</dbReference>
<dbReference type="EMBL" id="PRDK01000010">
    <property type="protein sequence ID" value="MBE8715539.1"/>
    <property type="molecule type" value="Genomic_DNA"/>
</dbReference>
<keyword evidence="2" id="KW-1185">Reference proteome</keyword>
<accession>A0A928V2P8</accession>
<reference evidence="1" key="1">
    <citation type="submission" date="2018-02" db="EMBL/GenBank/DDBJ databases">
        <authorList>
            <person name="Vasarhelyi B.M."/>
            <person name="Deshmukh S."/>
            <person name="Balint B."/>
            <person name="Kukolya J."/>
        </authorList>
    </citation>
    <scope>NUCLEOTIDE SEQUENCE</scope>
    <source>
        <strain evidence="1">KB22</strain>
    </source>
</reference>
<name>A0A928V2P8_9SPHI</name>
<comment type="caution">
    <text evidence="1">The sequence shown here is derived from an EMBL/GenBank/DDBJ whole genome shotgun (WGS) entry which is preliminary data.</text>
</comment>
<evidence type="ECO:0000313" key="2">
    <source>
        <dbReference type="Proteomes" id="UP000616201"/>
    </source>
</evidence>
<dbReference type="RefSeq" id="WP_196935129.1">
    <property type="nucleotide sequence ID" value="NZ_MU158698.1"/>
</dbReference>
<protein>
    <submittedName>
        <fullName evidence="1">Uncharacterized protein</fullName>
    </submittedName>
</protein>
<proteinExistence type="predicted"/>
<evidence type="ECO:0000313" key="1">
    <source>
        <dbReference type="EMBL" id="MBE8715539.1"/>
    </source>
</evidence>
<dbReference type="Pfam" id="PF18928">
    <property type="entry name" value="DUF5677"/>
    <property type="match status" value="1"/>
</dbReference>
<sequence>MKEPRPAFVIETERIYKSFEKDISELRSTEPSKNTDIKLDQIIVSSYVKTYDFILFLCNINDHQNSFFLLPFLRGICEDLIVLTYIIQQPKERQNYIIVKKRYQELNKSTTAQNNFFHNYNSGQIVPPIYNEGVSIEEIIQLHRDAGHKLEEVNLPNVYQMAEKVNLKYLYDFIYHSTSKAVHFDIFTLLSMGWGEIDVKNETIKATFSHKNDYKHYFKFALFYSSYLFIKQSQNFKETLNLPNLIIESIEELEIQYKKNDWPFLVTFGHLNIKEPSELIKNMFRNMNIKND</sequence>
<organism evidence="1 2">
    <name type="scientific">Sphingobacterium hungaricum</name>
    <dbReference type="NCBI Taxonomy" id="2082723"/>
    <lineage>
        <taxon>Bacteria</taxon>
        <taxon>Pseudomonadati</taxon>
        <taxon>Bacteroidota</taxon>
        <taxon>Sphingobacteriia</taxon>
        <taxon>Sphingobacteriales</taxon>
        <taxon>Sphingobacteriaceae</taxon>
        <taxon>Sphingobacterium</taxon>
    </lineage>
</organism>